<dbReference type="AlphaFoldDB" id="A0A0S4IXX8"/>
<dbReference type="PROSITE" id="PS50011">
    <property type="entry name" value="PROTEIN_KINASE_DOM"/>
    <property type="match status" value="1"/>
</dbReference>
<keyword evidence="1" id="KW-0547">Nucleotide-binding</keyword>
<dbReference type="PROSITE" id="PS00108">
    <property type="entry name" value="PROTEIN_KINASE_ST"/>
    <property type="match status" value="1"/>
</dbReference>
<sequence>MFQLMQSLAYIHKNGYFHRDLKPENLLIRKDPLQNQEIVKLADFGLVKEVRARPPYTDYVSTRWYRAPELLLQDRNYTCAVDVWAAGCIFSELITTKPLFPGNNEVDQLFKIMSIFGSPTEATWAEGMNLARKIRYQFPLIAPTPLRSVLPTHMPAHALDLLTKMLVYDPKKRVTAQQCLAHPYFNVGLDEEPLSAYCGTNAARPAGGAQSAPTVAPVAGQNMHTPVQWRQPANDIIKDAASANKAGLQLQQQQQLYQGSGLNPAPRPASGSRPMFPPVEISKHHVTNNSTQQQQQQRDSSAMSKYYLVPSGLSPKQRDDGSSHVGTNAYGSPPPPFFFFKAASANVIAASATTNEAGDAPSWDIWRASRGGGTNTSSRPETVATIEKGHQFG</sequence>
<keyword evidence="2" id="KW-0067">ATP-binding</keyword>
<evidence type="ECO:0000313" key="5">
    <source>
        <dbReference type="EMBL" id="CUF66181.1"/>
    </source>
</evidence>
<feature type="region of interest" description="Disordered" evidence="3">
    <location>
        <begin position="310"/>
        <end position="329"/>
    </location>
</feature>
<evidence type="ECO:0000256" key="3">
    <source>
        <dbReference type="SAM" id="MobiDB-lite"/>
    </source>
</evidence>
<accession>A0A0S4IXX8</accession>
<dbReference type="OrthoDB" id="2158884at2759"/>
<dbReference type="GO" id="GO:0004672">
    <property type="term" value="F:protein kinase activity"/>
    <property type="evidence" value="ECO:0007669"/>
    <property type="project" value="InterPro"/>
</dbReference>
<evidence type="ECO:0000313" key="6">
    <source>
        <dbReference type="Proteomes" id="UP000051952"/>
    </source>
</evidence>
<dbReference type="PANTHER" id="PTHR24055">
    <property type="entry name" value="MITOGEN-ACTIVATED PROTEIN KINASE"/>
    <property type="match status" value="1"/>
</dbReference>
<dbReference type="Gene3D" id="1.10.510.10">
    <property type="entry name" value="Transferase(Phosphotransferase) domain 1"/>
    <property type="match status" value="1"/>
</dbReference>
<dbReference type="SMART" id="SM00220">
    <property type="entry name" value="S_TKc"/>
    <property type="match status" value="1"/>
</dbReference>
<dbReference type="InterPro" id="IPR050117">
    <property type="entry name" value="MAPK"/>
</dbReference>
<dbReference type="GO" id="GO:0005524">
    <property type="term" value="F:ATP binding"/>
    <property type="evidence" value="ECO:0007669"/>
    <property type="project" value="UniProtKB-KW"/>
</dbReference>
<dbReference type="EMBL" id="CYKH01000377">
    <property type="protein sequence ID" value="CUF66181.1"/>
    <property type="molecule type" value="Genomic_DNA"/>
</dbReference>
<proteinExistence type="predicted"/>
<evidence type="ECO:0000256" key="2">
    <source>
        <dbReference type="ARBA" id="ARBA00022840"/>
    </source>
</evidence>
<reference evidence="6" key="1">
    <citation type="submission" date="2015-09" db="EMBL/GenBank/DDBJ databases">
        <authorList>
            <consortium name="Pathogen Informatics"/>
        </authorList>
    </citation>
    <scope>NUCLEOTIDE SEQUENCE [LARGE SCALE GENOMIC DNA]</scope>
    <source>
        <strain evidence="6">Lake Konstanz</strain>
    </source>
</reference>
<dbReference type="SUPFAM" id="SSF56112">
    <property type="entry name" value="Protein kinase-like (PK-like)"/>
    <property type="match status" value="1"/>
</dbReference>
<dbReference type="InterPro" id="IPR011009">
    <property type="entry name" value="Kinase-like_dom_sf"/>
</dbReference>
<keyword evidence="5" id="KW-0808">Transferase</keyword>
<feature type="region of interest" description="Disordered" evidence="3">
    <location>
        <begin position="258"/>
        <end position="280"/>
    </location>
</feature>
<dbReference type="InterPro" id="IPR008271">
    <property type="entry name" value="Ser/Thr_kinase_AS"/>
</dbReference>
<dbReference type="InterPro" id="IPR000719">
    <property type="entry name" value="Prot_kinase_dom"/>
</dbReference>
<organism evidence="5 6">
    <name type="scientific">Bodo saltans</name>
    <name type="common">Flagellated protozoan</name>
    <dbReference type="NCBI Taxonomy" id="75058"/>
    <lineage>
        <taxon>Eukaryota</taxon>
        <taxon>Discoba</taxon>
        <taxon>Euglenozoa</taxon>
        <taxon>Kinetoplastea</taxon>
        <taxon>Metakinetoplastina</taxon>
        <taxon>Eubodonida</taxon>
        <taxon>Bodonidae</taxon>
        <taxon>Bodo</taxon>
    </lineage>
</organism>
<gene>
    <name evidence="5" type="ORF">BSAL_64570</name>
</gene>
<dbReference type="FunFam" id="1.10.510.10:FF:000685">
    <property type="entry name" value="Serine/threonine-protein kinase dyf-5"/>
    <property type="match status" value="1"/>
</dbReference>
<keyword evidence="5" id="KW-0418">Kinase</keyword>
<name>A0A0S4IXX8_BODSA</name>
<protein>
    <submittedName>
        <fullName evidence="5">Protein kinase, putative</fullName>
    </submittedName>
</protein>
<keyword evidence="6" id="KW-1185">Reference proteome</keyword>
<dbReference type="Proteomes" id="UP000051952">
    <property type="component" value="Unassembled WGS sequence"/>
</dbReference>
<evidence type="ECO:0000259" key="4">
    <source>
        <dbReference type="PROSITE" id="PS50011"/>
    </source>
</evidence>
<dbReference type="VEuPathDB" id="TriTrypDB:BSAL_64570"/>
<evidence type="ECO:0000256" key="1">
    <source>
        <dbReference type="ARBA" id="ARBA00022741"/>
    </source>
</evidence>
<feature type="domain" description="Protein kinase" evidence="4">
    <location>
        <begin position="1"/>
        <end position="185"/>
    </location>
</feature>
<dbReference type="Pfam" id="PF00069">
    <property type="entry name" value="Pkinase"/>
    <property type="match status" value="1"/>
</dbReference>